<feature type="region of interest" description="Disordered" evidence="8">
    <location>
        <begin position="431"/>
        <end position="534"/>
    </location>
</feature>
<feature type="compositionally biased region" description="Low complexity" evidence="8">
    <location>
        <begin position="580"/>
        <end position="589"/>
    </location>
</feature>
<feature type="compositionally biased region" description="Basic residues" evidence="8">
    <location>
        <begin position="988"/>
        <end position="1013"/>
    </location>
</feature>
<feature type="compositionally biased region" description="Low complexity" evidence="8">
    <location>
        <begin position="494"/>
        <end position="507"/>
    </location>
</feature>
<evidence type="ECO:0000256" key="5">
    <source>
        <dbReference type="ARBA" id="ARBA00023204"/>
    </source>
</evidence>
<feature type="compositionally biased region" description="Polar residues" evidence="8">
    <location>
        <begin position="309"/>
        <end position="319"/>
    </location>
</feature>
<dbReference type="GO" id="GO:0006310">
    <property type="term" value="P:DNA recombination"/>
    <property type="evidence" value="ECO:0007669"/>
    <property type="project" value="UniProtKB-KW"/>
</dbReference>
<dbReference type="EMBL" id="HF935466">
    <property type="protein sequence ID" value="CCX30702.1"/>
    <property type="molecule type" value="Genomic_DNA"/>
</dbReference>
<dbReference type="GO" id="GO:0006281">
    <property type="term" value="P:DNA repair"/>
    <property type="evidence" value="ECO:0007669"/>
    <property type="project" value="UniProtKB-KW"/>
</dbReference>
<comment type="subcellular location">
    <subcellularLocation>
        <location evidence="1">Nucleus</location>
    </subcellularLocation>
</comment>
<dbReference type="Pfam" id="PF09494">
    <property type="entry name" value="Slx4"/>
    <property type="match status" value="1"/>
</dbReference>
<feature type="compositionally biased region" description="Basic residues" evidence="8">
    <location>
        <begin position="954"/>
        <end position="966"/>
    </location>
</feature>
<gene>
    <name evidence="9" type="ORF">PCON_09069</name>
</gene>
<feature type="compositionally biased region" description="Pro residues" evidence="8">
    <location>
        <begin position="467"/>
        <end position="480"/>
    </location>
</feature>
<keyword evidence="4" id="KW-0233">DNA recombination</keyword>
<feature type="region of interest" description="Disordered" evidence="8">
    <location>
        <begin position="551"/>
        <end position="651"/>
    </location>
</feature>
<dbReference type="STRING" id="1076935.U4LGP9"/>
<feature type="compositionally biased region" description="Pro residues" evidence="8">
    <location>
        <begin position="590"/>
        <end position="599"/>
    </location>
</feature>
<dbReference type="OrthoDB" id="5431034at2759"/>
<keyword evidence="10" id="KW-1185">Reference proteome</keyword>
<comment type="similarity">
    <text evidence="2">Belongs to the SLX4 family.</text>
</comment>
<feature type="compositionally biased region" description="Low complexity" evidence="8">
    <location>
        <begin position="521"/>
        <end position="534"/>
    </location>
</feature>
<keyword evidence="3" id="KW-0227">DNA damage</keyword>
<feature type="region of interest" description="Disordered" evidence="8">
    <location>
        <begin position="29"/>
        <end position="100"/>
    </location>
</feature>
<dbReference type="Proteomes" id="UP000018144">
    <property type="component" value="Unassembled WGS sequence"/>
</dbReference>
<accession>U4LGP9</accession>
<name>U4LGP9_PYROM</name>
<feature type="region of interest" description="Disordered" evidence="8">
    <location>
        <begin position="280"/>
        <end position="372"/>
    </location>
</feature>
<dbReference type="OMA" id="NTHFWEA"/>
<dbReference type="GO" id="GO:0003677">
    <property type="term" value="F:DNA binding"/>
    <property type="evidence" value="ECO:0007669"/>
    <property type="project" value="InterPro"/>
</dbReference>
<dbReference type="AlphaFoldDB" id="U4LGP9"/>
<feature type="compositionally biased region" description="Pro residues" evidence="8">
    <location>
        <begin position="289"/>
        <end position="298"/>
    </location>
</feature>
<evidence type="ECO:0000256" key="1">
    <source>
        <dbReference type="ARBA" id="ARBA00004123"/>
    </source>
</evidence>
<feature type="compositionally biased region" description="Basic residues" evidence="8">
    <location>
        <begin position="908"/>
        <end position="938"/>
    </location>
</feature>
<feature type="compositionally biased region" description="Low complexity" evidence="8">
    <location>
        <begin position="805"/>
        <end position="814"/>
    </location>
</feature>
<protein>
    <recommendedName>
        <fullName evidence="7">Structure-specific endonuclease subunit SLX4</fullName>
    </recommendedName>
</protein>
<dbReference type="GO" id="GO:0006260">
    <property type="term" value="P:DNA replication"/>
    <property type="evidence" value="ECO:0007669"/>
    <property type="project" value="InterPro"/>
</dbReference>
<feature type="compositionally biased region" description="Polar residues" evidence="8">
    <location>
        <begin position="557"/>
        <end position="571"/>
    </location>
</feature>
<feature type="region of interest" description="Disordered" evidence="8">
    <location>
        <begin position="675"/>
        <end position="1016"/>
    </location>
</feature>
<dbReference type="SMART" id="SM00384">
    <property type="entry name" value="AT_hook"/>
    <property type="match status" value="3"/>
</dbReference>
<dbReference type="InterPro" id="IPR018574">
    <property type="entry name" value="Structure-sp_endonuc_su_Slx4"/>
</dbReference>
<evidence type="ECO:0000313" key="9">
    <source>
        <dbReference type="EMBL" id="CCX30702.1"/>
    </source>
</evidence>
<evidence type="ECO:0000313" key="10">
    <source>
        <dbReference type="Proteomes" id="UP000018144"/>
    </source>
</evidence>
<organism evidence="9 10">
    <name type="scientific">Pyronema omphalodes (strain CBS 100304)</name>
    <name type="common">Pyronema confluens</name>
    <dbReference type="NCBI Taxonomy" id="1076935"/>
    <lineage>
        <taxon>Eukaryota</taxon>
        <taxon>Fungi</taxon>
        <taxon>Dikarya</taxon>
        <taxon>Ascomycota</taxon>
        <taxon>Pezizomycotina</taxon>
        <taxon>Pezizomycetes</taxon>
        <taxon>Pezizales</taxon>
        <taxon>Pyronemataceae</taxon>
        <taxon>Pyronema</taxon>
    </lineage>
</organism>
<dbReference type="InterPro" id="IPR017956">
    <property type="entry name" value="AT_hook_DNA-bd_motif"/>
</dbReference>
<sequence length="1137" mass="124046">MAATPSRSIHTLSSSPLLSPSAIIATLPARAPKPPAIPRADSLNRPTSIWDIPESDEDPVLEELPKKQPRKRAVKATTTEKKPRARKKDATLSLATNKDVRDGVKSKYFSGGVAEALEALGESLDVVPPAETAEPKPKTVRKRAPKKATGDPTAAPKPPRKKAEPKAKAAPKTKVKVKEKEDGNKVGNEAETTTGLEPIAEDTPPIPLPSSPRRREWTPVLDTPPEPMETPLHTDADNVLPTDTPITSFGNKIGALRYSTSVSDTTSMQTDIRPLVLKKRPIEMVELPNPRPSPAEPVPKPKKPRKKPQTLTERASAQYRQEPGSPQPITQFFTTSKKTTASGKEKAATTTAGATGKRKNEEEATLVSPNTAKQRLDRQEFVFGTLSQLEKQTVEDEEYLSPPRIQKEAELITEGTINRVVTASRGLWDAAGYRNPTNATNDAPAAMESETTYAAEHPQRASTALPDAPPVNPHPKPSDQPKPAVNKRYSIVDLTLSSSPAAKPALSKPKDYFEPRTWTIPSSSPKQLPQLQSSPVIAEAVTSFSSPYGWNIPPPIFSSQPSAKRAFTTTAAPEARRGKSSSSSPDQSFEPPPSSPPPQSASKLVEPVEETEVTEVTPKRRGRARKVVAEAVEEDAVVADTPAPKPRSRSRKVVAEIVDVPKAPEVPVAALASESVELLPRSPSPRKRRTRSPSEIPVAKRRSLSMAATPMEAASTPDVEPTKLIPIPDIENQKAEALIDSEPVPAKKPRSTAKKAVVPEEPVTTPKPRGRPRKTALDTEPVAVVEIPASPEPEITAPPRKRRSPSPSESSPAKRQTKSRAKTPTETTEAEAAAERLPTPDIDDYLPKRAPKRAASVQPVVATETTPDIDDLLPQPKKTRKPRSASALPGSAGKRATTPDIDDILQSIKKRTVRNPRAKAKSRSPSRTRTPSRSRPRSRSVVSETEPKTAANTKAKRTPAVRKPRARSVIPETDQEDNAFSSPETTRKKTKRKSRSKSPRRSPRKKTVKRTPKLKPLAKELEEDLFKRIGAEVKKDKTPGGWFERMLMYDPIVVEELVDWLKERGVVRVLEGEVAEPEAPKKKGRWKAKAKEVEEEAGEVVKEPLAPIDEDVRAWCYHAGVCCVDTLTNGGKARKRL</sequence>
<keyword evidence="5" id="KW-0234">DNA repair</keyword>
<evidence type="ECO:0000256" key="4">
    <source>
        <dbReference type="ARBA" id="ARBA00023172"/>
    </source>
</evidence>
<reference evidence="9 10" key="1">
    <citation type="journal article" date="2013" name="PLoS Genet.">
        <title>The genome and development-dependent transcriptomes of Pyronema confluens: a window into fungal evolution.</title>
        <authorList>
            <person name="Traeger S."/>
            <person name="Altegoer F."/>
            <person name="Freitag M."/>
            <person name="Gabaldon T."/>
            <person name="Kempken F."/>
            <person name="Kumar A."/>
            <person name="Marcet-Houben M."/>
            <person name="Poggeler S."/>
            <person name="Stajich J.E."/>
            <person name="Nowrousian M."/>
        </authorList>
    </citation>
    <scope>NUCLEOTIDE SEQUENCE [LARGE SCALE GENOMIC DNA]</scope>
    <source>
        <strain evidence="10">CBS 100304</strain>
        <tissue evidence="9">Vegetative mycelium</tissue>
    </source>
</reference>
<evidence type="ECO:0000256" key="7">
    <source>
        <dbReference type="ARBA" id="ARBA00029496"/>
    </source>
</evidence>
<feature type="region of interest" description="Disordered" evidence="8">
    <location>
        <begin position="121"/>
        <end position="245"/>
    </location>
</feature>
<keyword evidence="6" id="KW-0539">Nucleus</keyword>
<feature type="compositionally biased region" description="Low complexity" evidence="8">
    <location>
        <begin position="435"/>
        <end position="446"/>
    </location>
</feature>
<evidence type="ECO:0000256" key="8">
    <source>
        <dbReference type="SAM" id="MobiDB-lite"/>
    </source>
</evidence>
<feature type="compositionally biased region" description="Low complexity" evidence="8">
    <location>
        <begin position="334"/>
        <end position="355"/>
    </location>
</feature>
<evidence type="ECO:0000256" key="2">
    <source>
        <dbReference type="ARBA" id="ARBA00006661"/>
    </source>
</evidence>
<evidence type="ECO:0000256" key="3">
    <source>
        <dbReference type="ARBA" id="ARBA00022763"/>
    </source>
</evidence>
<proteinExistence type="inferred from homology"/>
<dbReference type="GO" id="GO:0033557">
    <property type="term" value="C:Slx1-Slx4 complex"/>
    <property type="evidence" value="ECO:0007669"/>
    <property type="project" value="InterPro"/>
</dbReference>
<evidence type="ECO:0000256" key="6">
    <source>
        <dbReference type="ARBA" id="ARBA00023242"/>
    </source>
</evidence>